<protein>
    <recommendedName>
        <fullName evidence="3">Hydrophobic seed protein domain-containing protein</fullName>
    </recommendedName>
</protein>
<dbReference type="EMBL" id="JACEFO010002300">
    <property type="protein sequence ID" value="KAF8667308.1"/>
    <property type="molecule type" value="Genomic_DNA"/>
</dbReference>
<evidence type="ECO:0000313" key="4">
    <source>
        <dbReference type="EMBL" id="KAF8667308.1"/>
    </source>
</evidence>
<evidence type="ECO:0000256" key="2">
    <source>
        <dbReference type="SAM" id="SignalP"/>
    </source>
</evidence>
<dbReference type="InterPro" id="IPR027923">
    <property type="entry name" value="Hydrophob_seed_dom"/>
</dbReference>
<reference evidence="4" key="1">
    <citation type="submission" date="2020-07" db="EMBL/GenBank/DDBJ databases">
        <title>Genome sequence and genetic diversity analysis of an under-domesticated orphan crop, white fonio (Digitaria exilis).</title>
        <authorList>
            <person name="Bennetzen J.L."/>
            <person name="Chen S."/>
            <person name="Ma X."/>
            <person name="Wang X."/>
            <person name="Yssel A.E.J."/>
            <person name="Chaluvadi S.R."/>
            <person name="Johnson M."/>
            <person name="Gangashetty P."/>
            <person name="Hamidou F."/>
            <person name="Sanogo M.D."/>
            <person name="Zwaenepoel A."/>
            <person name="Wallace J."/>
            <person name="Van De Peer Y."/>
            <person name="Van Deynze A."/>
        </authorList>
    </citation>
    <scope>NUCLEOTIDE SEQUENCE</scope>
    <source>
        <tissue evidence="4">Leaves</tissue>
    </source>
</reference>
<gene>
    <name evidence="4" type="ORF">HU200_052982</name>
</gene>
<dbReference type="Pfam" id="PF14547">
    <property type="entry name" value="Hydrophob_seed"/>
    <property type="match status" value="1"/>
</dbReference>
<dbReference type="InterPro" id="IPR036312">
    <property type="entry name" value="Bifun_inhib/LTP/seed_sf"/>
</dbReference>
<feature type="domain" description="Hydrophobic seed protein" evidence="3">
    <location>
        <begin position="45"/>
        <end position="130"/>
    </location>
</feature>
<feature type="signal peptide" evidence="2">
    <location>
        <begin position="1"/>
        <end position="23"/>
    </location>
</feature>
<dbReference type="AlphaFoldDB" id="A0A835AN22"/>
<feature type="compositionally biased region" description="Pro residues" evidence="1">
    <location>
        <begin position="25"/>
        <end position="36"/>
    </location>
</feature>
<dbReference type="Proteomes" id="UP000636709">
    <property type="component" value="Unassembled WGS sequence"/>
</dbReference>
<dbReference type="InterPro" id="IPR051636">
    <property type="entry name" value="Plant_LTP/defense-related"/>
</dbReference>
<accession>A0A835AN22</accession>
<proteinExistence type="predicted"/>
<dbReference type="PANTHER" id="PTHR31731">
    <property type="match status" value="1"/>
</dbReference>
<evidence type="ECO:0000259" key="3">
    <source>
        <dbReference type="Pfam" id="PF14547"/>
    </source>
</evidence>
<keyword evidence="5" id="KW-1185">Reference proteome</keyword>
<dbReference type="SUPFAM" id="SSF47699">
    <property type="entry name" value="Bifunctional inhibitor/lipid-transfer protein/seed storage 2S albumin"/>
    <property type="match status" value="1"/>
</dbReference>
<evidence type="ECO:0000256" key="1">
    <source>
        <dbReference type="SAM" id="MobiDB-lite"/>
    </source>
</evidence>
<name>A0A835AN22_9POAL</name>
<organism evidence="4 5">
    <name type="scientific">Digitaria exilis</name>
    <dbReference type="NCBI Taxonomy" id="1010633"/>
    <lineage>
        <taxon>Eukaryota</taxon>
        <taxon>Viridiplantae</taxon>
        <taxon>Streptophyta</taxon>
        <taxon>Embryophyta</taxon>
        <taxon>Tracheophyta</taxon>
        <taxon>Spermatophyta</taxon>
        <taxon>Magnoliopsida</taxon>
        <taxon>Liliopsida</taxon>
        <taxon>Poales</taxon>
        <taxon>Poaceae</taxon>
        <taxon>PACMAD clade</taxon>
        <taxon>Panicoideae</taxon>
        <taxon>Panicodae</taxon>
        <taxon>Paniceae</taxon>
        <taxon>Anthephorinae</taxon>
        <taxon>Digitaria</taxon>
    </lineage>
</organism>
<sequence>MAPSSKLLAVLLVALATLTLAAAQTPPPPPPPPATPPSSGNGTCEPLRLRVCSSLLSGLLGGILGGGSSNATSDAQCCSLLGIAGVDAGVCLCTALRANVLGTLNLNVPLALRLVLGLCGTPAPAGFTCPPA</sequence>
<dbReference type="Gene3D" id="1.10.110.10">
    <property type="entry name" value="Plant lipid-transfer and hydrophobic proteins"/>
    <property type="match status" value="1"/>
</dbReference>
<keyword evidence="2" id="KW-0732">Signal</keyword>
<comment type="caution">
    <text evidence="4">The sequence shown here is derived from an EMBL/GenBank/DDBJ whole genome shotgun (WGS) entry which is preliminary data.</text>
</comment>
<feature type="region of interest" description="Disordered" evidence="1">
    <location>
        <begin position="23"/>
        <end position="43"/>
    </location>
</feature>
<evidence type="ECO:0000313" key="5">
    <source>
        <dbReference type="Proteomes" id="UP000636709"/>
    </source>
</evidence>
<feature type="chain" id="PRO_5032448117" description="Hydrophobic seed protein domain-containing protein" evidence="2">
    <location>
        <begin position="24"/>
        <end position="132"/>
    </location>
</feature>